<evidence type="ECO:0008006" key="4">
    <source>
        <dbReference type="Google" id="ProtNLM"/>
    </source>
</evidence>
<feature type="signal peptide" evidence="1">
    <location>
        <begin position="1"/>
        <end position="19"/>
    </location>
</feature>
<evidence type="ECO:0000313" key="2">
    <source>
        <dbReference type="EMBL" id="MBY5960225.1"/>
    </source>
</evidence>
<name>A0A953LAQ9_9BACT</name>
<feature type="chain" id="PRO_5037130895" description="Outer membrane protein beta-barrel domain-containing protein" evidence="1">
    <location>
        <begin position="20"/>
        <end position="260"/>
    </location>
</feature>
<protein>
    <recommendedName>
        <fullName evidence="4">Outer membrane protein beta-barrel domain-containing protein</fullName>
    </recommendedName>
</protein>
<dbReference type="EMBL" id="JAHVHU010000027">
    <property type="protein sequence ID" value="MBY5960225.1"/>
    <property type="molecule type" value="Genomic_DNA"/>
</dbReference>
<dbReference type="Proteomes" id="UP000753961">
    <property type="component" value="Unassembled WGS sequence"/>
</dbReference>
<organism evidence="2 3">
    <name type="scientific">Membranihabitans marinus</name>
    <dbReference type="NCBI Taxonomy" id="1227546"/>
    <lineage>
        <taxon>Bacteria</taxon>
        <taxon>Pseudomonadati</taxon>
        <taxon>Bacteroidota</taxon>
        <taxon>Saprospiria</taxon>
        <taxon>Saprospirales</taxon>
        <taxon>Saprospiraceae</taxon>
        <taxon>Membranihabitans</taxon>
    </lineage>
</organism>
<reference evidence="2" key="1">
    <citation type="submission" date="2021-06" db="EMBL/GenBank/DDBJ databases">
        <title>44 bacteria genomes isolated from Dapeng, Shenzhen.</title>
        <authorList>
            <person name="Zheng W."/>
            <person name="Yu S."/>
            <person name="Huang Y."/>
        </authorList>
    </citation>
    <scope>NUCLEOTIDE SEQUENCE</scope>
    <source>
        <strain evidence="2">DP5N28-2</strain>
    </source>
</reference>
<keyword evidence="1" id="KW-0732">Signal</keyword>
<sequence>MRYLIIVLLVAGFSSPSWSQSTVKMKLKDNQTIQGTWMGMEDDHYLMQYENGSTLYVPTEMVLKLKLYRSYKDYPRYDNNRNALFFGWSGDLNTNIGQGNTGFAGAGINASVGYDWDHRYSLAFSLGYRNMNIGRPETFLPVTVTAKKYLTHGRYLLFGGVEAGYQWGLKNQWHTPASSGTWEPWGSQFRPAQSMHDKGGGPSVAPLLGVCKIGKYGFDQILTIGLHIQHFHSEKIRSEDARSEVDLLYQRWRVSYGMAF</sequence>
<keyword evidence="3" id="KW-1185">Reference proteome</keyword>
<evidence type="ECO:0000256" key="1">
    <source>
        <dbReference type="SAM" id="SignalP"/>
    </source>
</evidence>
<proteinExistence type="predicted"/>
<comment type="caution">
    <text evidence="2">The sequence shown here is derived from an EMBL/GenBank/DDBJ whole genome shotgun (WGS) entry which is preliminary data.</text>
</comment>
<dbReference type="RefSeq" id="WP_222581775.1">
    <property type="nucleotide sequence ID" value="NZ_JAHVHU010000027.1"/>
</dbReference>
<dbReference type="AlphaFoldDB" id="A0A953LAQ9"/>
<gene>
    <name evidence="2" type="ORF">KUV50_18890</name>
</gene>
<accession>A0A953LAQ9</accession>
<evidence type="ECO:0000313" key="3">
    <source>
        <dbReference type="Proteomes" id="UP000753961"/>
    </source>
</evidence>